<dbReference type="RefSeq" id="WP_279529007.1">
    <property type="nucleotide sequence ID" value="NZ_CP122312.1"/>
</dbReference>
<dbReference type="SUPFAM" id="SSF55816">
    <property type="entry name" value="5'-nucleotidase (syn. UDP-sugar hydrolase), C-terminal domain"/>
    <property type="match status" value="1"/>
</dbReference>
<comment type="caution">
    <text evidence="4">The sequence shown here is derived from an EMBL/GenBank/DDBJ whole genome shotgun (WGS) entry which is preliminary data.</text>
</comment>
<feature type="domain" description="5'-Nucleotidase C-terminal" evidence="3">
    <location>
        <begin position="265"/>
        <end position="416"/>
    </location>
</feature>
<dbReference type="InterPro" id="IPR006179">
    <property type="entry name" value="5_nucleotidase/apyrase"/>
</dbReference>
<dbReference type="AlphaFoldDB" id="A0ABD5Z229"/>
<evidence type="ECO:0000313" key="4">
    <source>
        <dbReference type="EMBL" id="MFC7199060.1"/>
    </source>
</evidence>
<evidence type="ECO:0000259" key="3">
    <source>
        <dbReference type="Pfam" id="PF02872"/>
    </source>
</evidence>
<evidence type="ECO:0000256" key="1">
    <source>
        <dbReference type="ARBA" id="ARBA00022729"/>
    </source>
</evidence>
<dbReference type="SUPFAM" id="SSF56300">
    <property type="entry name" value="Metallo-dependent phosphatases"/>
    <property type="match status" value="1"/>
</dbReference>
<dbReference type="Gene3D" id="3.60.21.10">
    <property type="match status" value="1"/>
</dbReference>
<gene>
    <name evidence="4" type="ORF">ACFQJ9_06465</name>
</gene>
<name>A0ABD5Z229_9EURY</name>
<dbReference type="Gene3D" id="3.90.780.10">
    <property type="entry name" value="5'-Nucleotidase, C-terminal domain"/>
    <property type="match status" value="1"/>
</dbReference>
<dbReference type="Proteomes" id="UP001596447">
    <property type="component" value="Unassembled WGS sequence"/>
</dbReference>
<evidence type="ECO:0000259" key="2">
    <source>
        <dbReference type="Pfam" id="PF00149"/>
    </source>
</evidence>
<reference evidence="4 5" key="1">
    <citation type="journal article" date="2019" name="Int. J. Syst. Evol. Microbiol.">
        <title>The Global Catalogue of Microorganisms (GCM) 10K type strain sequencing project: providing services to taxonomists for standard genome sequencing and annotation.</title>
        <authorList>
            <consortium name="The Broad Institute Genomics Platform"/>
            <consortium name="The Broad Institute Genome Sequencing Center for Infectious Disease"/>
            <person name="Wu L."/>
            <person name="Ma J."/>
        </authorList>
    </citation>
    <scope>NUCLEOTIDE SEQUENCE [LARGE SCALE GENOMIC DNA]</scope>
    <source>
        <strain evidence="4 5">XZGYJ-43</strain>
    </source>
</reference>
<dbReference type="InterPro" id="IPR029052">
    <property type="entry name" value="Metallo-depent_PP-like"/>
</dbReference>
<feature type="domain" description="Calcineurin-like phosphoesterase" evidence="2">
    <location>
        <begin position="29"/>
        <end position="200"/>
    </location>
</feature>
<dbReference type="InterPro" id="IPR008334">
    <property type="entry name" value="5'-Nucleotdase_C"/>
</dbReference>
<dbReference type="EMBL" id="JBHTAR010000011">
    <property type="protein sequence ID" value="MFC7199060.1"/>
    <property type="molecule type" value="Genomic_DNA"/>
</dbReference>
<sequence>MSLHLLHYADVENAFDTPERVGRLVGTVDALRDESTLVTGSGDNTAPGVLSLVTSGRHARFLFDAVEPAVDTFGNHDFDHGLDALRETVKTSPQTWLTANLQYRGERLFADRTEPRTLVETPDATVGFVGVTTPDLHDLCPEARDVAVSDPVDAVAEHVPKLREASADHVVILSHSGVPVDERIAANTGVDAVLGGHDHEELVEHVDGTLVLHPGQGGTHLLEAEFDADGEPTARHHETSEFPADEEVVDAVRTEAEAAGLTDVVAHWEEPVLLTERARKQAESTVGNLLMDAHRWQTDADVALCIGGIREDTPLQGDVTVADLVGLVPYGNDIVVCEVDGETLRDALHQLSVAYRYPDAGVPWFGHVSGVRLAWDDRDQTLRDAQVGGEAIDSEAAYEVALSRYFVDSDHLFSVFDPDDVVRTVGQEHEAVVDYVREHPERPRVDGRVERPFLDETRPPIR</sequence>
<protein>
    <submittedName>
        <fullName evidence="4">Bifunctional metallophosphatase/5'-nucleotidase</fullName>
    </submittedName>
</protein>
<proteinExistence type="predicted"/>
<dbReference type="InterPro" id="IPR036907">
    <property type="entry name" value="5'-Nucleotdase_C_sf"/>
</dbReference>
<dbReference type="PANTHER" id="PTHR11575:SF24">
    <property type="entry name" value="5'-NUCLEOTIDASE"/>
    <property type="match status" value="1"/>
</dbReference>
<organism evidence="4 5">
    <name type="scientific">Halospeciosus flavus</name>
    <dbReference type="NCBI Taxonomy" id="3032283"/>
    <lineage>
        <taxon>Archaea</taxon>
        <taxon>Methanobacteriati</taxon>
        <taxon>Methanobacteriota</taxon>
        <taxon>Stenosarchaea group</taxon>
        <taxon>Halobacteria</taxon>
        <taxon>Halobacteriales</taxon>
        <taxon>Halobacteriaceae</taxon>
        <taxon>Halospeciosus</taxon>
    </lineage>
</organism>
<evidence type="ECO:0000313" key="5">
    <source>
        <dbReference type="Proteomes" id="UP001596447"/>
    </source>
</evidence>
<keyword evidence="5" id="KW-1185">Reference proteome</keyword>
<dbReference type="InterPro" id="IPR004843">
    <property type="entry name" value="Calcineurin-like_PHP"/>
</dbReference>
<dbReference type="PRINTS" id="PR01607">
    <property type="entry name" value="APYRASEFAMLY"/>
</dbReference>
<accession>A0ABD5Z229</accession>
<dbReference type="CDD" id="cd00845">
    <property type="entry name" value="MPP_UshA_N_like"/>
    <property type="match status" value="1"/>
</dbReference>
<dbReference type="PANTHER" id="PTHR11575">
    <property type="entry name" value="5'-NUCLEOTIDASE-RELATED"/>
    <property type="match status" value="1"/>
</dbReference>
<dbReference type="Pfam" id="PF00149">
    <property type="entry name" value="Metallophos"/>
    <property type="match status" value="1"/>
</dbReference>
<keyword evidence="1" id="KW-0732">Signal</keyword>
<dbReference type="Pfam" id="PF02872">
    <property type="entry name" value="5_nucleotid_C"/>
    <property type="match status" value="1"/>
</dbReference>